<protein>
    <submittedName>
        <fullName evidence="2">Uncharacterized protein</fullName>
    </submittedName>
</protein>
<name>A0AAD2CCK3_9STRA</name>
<evidence type="ECO:0000256" key="1">
    <source>
        <dbReference type="SAM" id="MobiDB-lite"/>
    </source>
</evidence>
<keyword evidence="3" id="KW-1185">Reference proteome</keyword>
<comment type="caution">
    <text evidence="2">The sequence shown here is derived from an EMBL/GenBank/DDBJ whole genome shotgun (WGS) entry which is preliminary data.</text>
</comment>
<feature type="compositionally biased region" description="Basic residues" evidence="1">
    <location>
        <begin position="315"/>
        <end position="324"/>
    </location>
</feature>
<evidence type="ECO:0000313" key="3">
    <source>
        <dbReference type="Proteomes" id="UP001295423"/>
    </source>
</evidence>
<dbReference type="EMBL" id="CAKOGP040000036">
    <property type="protein sequence ID" value="CAJ1928301.1"/>
    <property type="molecule type" value="Genomic_DNA"/>
</dbReference>
<feature type="region of interest" description="Disordered" evidence="1">
    <location>
        <begin position="313"/>
        <end position="337"/>
    </location>
</feature>
<proteinExistence type="predicted"/>
<accession>A0AAD2CCK3</accession>
<gene>
    <name evidence="2" type="ORF">CYCCA115_LOCUS1437</name>
</gene>
<organism evidence="2 3">
    <name type="scientific">Cylindrotheca closterium</name>
    <dbReference type="NCBI Taxonomy" id="2856"/>
    <lineage>
        <taxon>Eukaryota</taxon>
        <taxon>Sar</taxon>
        <taxon>Stramenopiles</taxon>
        <taxon>Ochrophyta</taxon>
        <taxon>Bacillariophyta</taxon>
        <taxon>Bacillariophyceae</taxon>
        <taxon>Bacillariophycidae</taxon>
        <taxon>Bacillariales</taxon>
        <taxon>Bacillariaceae</taxon>
        <taxon>Cylindrotheca</taxon>
    </lineage>
</organism>
<evidence type="ECO:0000313" key="2">
    <source>
        <dbReference type="EMBL" id="CAJ1928301.1"/>
    </source>
</evidence>
<reference evidence="2" key="1">
    <citation type="submission" date="2023-08" db="EMBL/GenBank/DDBJ databases">
        <authorList>
            <person name="Audoor S."/>
            <person name="Bilcke G."/>
        </authorList>
    </citation>
    <scope>NUCLEOTIDE SEQUENCE</scope>
</reference>
<dbReference type="Proteomes" id="UP001295423">
    <property type="component" value="Unassembled WGS sequence"/>
</dbReference>
<dbReference type="AlphaFoldDB" id="A0AAD2CCK3"/>
<sequence length="337" mass="38930">MYHLSPLSTSIQNRYHNTLRLYPWRDGYEFTRKLLQQESYHDSGGDHHSTIQAILVSFSEHGFQEYLQDADAITLFEEIGSNSQVESVTIELDVFSELPTSVAIPPILAVTSLLTAHNNRIRHLCLRKLQLSSHKEDDDLDVNGMVEALRIHPTLQSIEVKHCTFSKQCHLQRLRSTLTGRKGIKHCDLFDNRVSFTKKEEGEGKIDYKQEYEPCSCSQSWRSSCVPFKNHQFLWARMLCLFCFSSVSVLLMARLFLSQEEPILWNHLMPFASSTTPLSSSSSNRKLLQPEQEMPDINSYPLLSIMPWQILPKDKKSKRRKTKLQKSSNTCKPYEFS</sequence>